<organism evidence="3 4">
    <name type="scientific">Diacronema lutheri</name>
    <name type="common">Unicellular marine alga</name>
    <name type="synonym">Monochrysis lutheri</name>
    <dbReference type="NCBI Taxonomy" id="2081491"/>
    <lineage>
        <taxon>Eukaryota</taxon>
        <taxon>Haptista</taxon>
        <taxon>Haptophyta</taxon>
        <taxon>Pavlovophyceae</taxon>
        <taxon>Pavlovales</taxon>
        <taxon>Pavlovaceae</taxon>
        <taxon>Diacronema</taxon>
    </lineage>
</organism>
<keyword evidence="4" id="KW-1185">Reference proteome</keyword>
<dbReference type="Proteomes" id="UP000751190">
    <property type="component" value="Unassembled WGS sequence"/>
</dbReference>
<dbReference type="OMA" id="ECEHLES"/>
<gene>
    <name evidence="3" type="ORF">KFE25_005982</name>
</gene>
<sequence length="297" mass="31688">MVTMPAAFLLVVCSSFPIQRVRSPVVGVAAAVRRTAISASGDEVSLGGLFRPTGEHKRGGDSEDASSAVILQHDIDRLTLPGQSQQLHLYDTSNLSALRSAFSHGNSFVHVALDPEAVAKRQIGVVAIGTECQILSVSPSSKQNVRGEASSSLVVDVLGVRQVRVEQCTQFEPHVRARLGSVGELELASADDGSLERHLSEVDALSAECHALRAALSLPSTLVDQDAMRKDLASTGLGPNQAAWVVARALGGMRNLAADRRLRALQLCQPALLVSFVLAELLEERHRLLAMKALRTL</sequence>
<feature type="chain" id="PRO_5035287650" description="Lon N-terminal domain-containing protein" evidence="1">
    <location>
        <begin position="24"/>
        <end position="297"/>
    </location>
</feature>
<comment type="caution">
    <text evidence="3">The sequence shown here is derived from an EMBL/GenBank/DDBJ whole genome shotgun (WGS) entry which is preliminary data.</text>
</comment>
<feature type="signal peptide" evidence="1">
    <location>
        <begin position="1"/>
        <end position="23"/>
    </location>
</feature>
<name>A0A8J5XVR7_DIALT</name>
<keyword evidence="1" id="KW-0732">Signal</keyword>
<evidence type="ECO:0000259" key="2">
    <source>
        <dbReference type="Pfam" id="PF02190"/>
    </source>
</evidence>
<dbReference type="Pfam" id="PF02190">
    <property type="entry name" value="LON_substr_bdg"/>
    <property type="match status" value="1"/>
</dbReference>
<dbReference type="InterPro" id="IPR003111">
    <property type="entry name" value="Lon_prtase_N"/>
</dbReference>
<dbReference type="Gene3D" id="2.30.130.40">
    <property type="entry name" value="LON domain-like"/>
    <property type="match status" value="1"/>
</dbReference>
<reference evidence="3" key="1">
    <citation type="submission" date="2021-05" db="EMBL/GenBank/DDBJ databases">
        <title>The genome of the haptophyte Pavlova lutheri (Diacronema luteri, Pavlovales) - a model for lipid biosynthesis in eukaryotic algae.</title>
        <authorList>
            <person name="Hulatt C.J."/>
            <person name="Posewitz M.C."/>
        </authorList>
    </citation>
    <scope>NUCLEOTIDE SEQUENCE</scope>
    <source>
        <strain evidence="3">NIVA-4/92</strain>
    </source>
</reference>
<protein>
    <recommendedName>
        <fullName evidence="2">Lon N-terminal domain-containing protein</fullName>
    </recommendedName>
</protein>
<dbReference type="AlphaFoldDB" id="A0A8J5XVR7"/>
<dbReference type="SUPFAM" id="SSF88697">
    <property type="entry name" value="PUA domain-like"/>
    <property type="match status" value="1"/>
</dbReference>
<accession>A0A8J5XVR7</accession>
<dbReference type="EMBL" id="JAGTXO010000002">
    <property type="protein sequence ID" value="KAG8469527.1"/>
    <property type="molecule type" value="Genomic_DNA"/>
</dbReference>
<evidence type="ECO:0000256" key="1">
    <source>
        <dbReference type="SAM" id="SignalP"/>
    </source>
</evidence>
<dbReference type="OrthoDB" id="10518267at2759"/>
<feature type="domain" description="Lon N-terminal" evidence="2">
    <location>
        <begin position="77"/>
        <end position="201"/>
    </location>
</feature>
<proteinExistence type="predicted"/>
<dbReference type="InterPro" id="IPR015947">
    <property type="entry name" value="PUA-like_sf"/>
</dbReference>
<evidence type="ECO:0000313" key="3">
    <source>
        <dbReference type="EMBL" id="KAG8469527.1"/>
    </source>
</evidence>
<dbReference type="InterPro" id="IPR046336">
    <property type="entry name" value="Lon_prtase_N_sf"/>
</dbReference>
<evidence type="ECO:0000313" key="4">
    <source>
        <dbReference type="Proteomes" id="UP000751190"/>
    </source>
</evidence>